<gene>
    <name evidence="3" type="ORF">B9G39_14340</name>
</gene>
<reference evidence="3 4" key="1">
    <citation type="submission" date="2017-04" db="EMBL/GenBank/DDBJ databases">
        <title>Draft genome sequence of Zooshikella ganghwensis VG4 isolated from Red Sea sediments.</title>
        <authorList>
            <person name="Rehman Z."/>
            <person name="Alam I."/>
            <person name="Kamau A."/>
            <person name="Bajic V."/>
            <person name="Leiknes T."/>
        </authorList>
    </citation>
    <scope>NUCLEOTIDE SEQUENCE [LARGE SCALE GENOMIC DNA]</scope>
    <source>
        <strain evidence="3 4">VG4</strain>
    </source>
</reference>
<dbReference type="SUPFAM" id="SSF51735">
    <property type="entry name" value="NAD(P)-binding Rossmann-fold domains"/>
    <property type="match status" value="1"/>
</dbReference>
<dbReference type="Proteomes" id="UP000257039">
    <property type="component" value="Unassembled WGS sequence"/>
</dbReference>
<dbReference type="GO" id="GO:0016616">
    <property type="term" value="F:oxidoreductase activity, acting on the CH-OH group of donors, NAD or NADP as acceptor"/>
    <property type="evidence" value="ECO:0007669"/>
    <property type="project" value="InterPro"/>
</dbReference>
<proteinExistence type="inferred from homology"/>
<evidence type="ECO:0000313" key="4">
    <source>
        <dbReference type="Proteomes" id="UP000257039"/>
    </source>
</evidence>
<dbReference type="AlphaFoldDB" id="A0A4P9VPA7"/>
<dbReference type="PANTHER" id="PTHR43245:SF46">
    <property type="entry name" value="NUCLEOSIDE-DIPHOSPHATE-SUGAR EPIMERASE"/>
    <property type="match status" value="1"/>
</dbReference>
<sequence>MKLLVTGGTGMLGQAIVRKYHTQHSIRFLGRNQVIGKQLASSTHSEFVCADLQQQALLLDACQDIDAVIHCAALSSPWGKHRDFVLSNVEGTENILQAATQNKVKQFVHISTPSVYFNFQDKMMIKEEEPLGPVFCNDYAQTKAWGEKKVLNSTLNTVILRPRGIFGPYDQAILPRILAVIRHGVLWLPSGRNPIVDLTYVDNVADAALLSAVQPVASKSVFNITNDEPMPMQTVLQNLFSTLQQTVQIKTLPYPLIAPIIRMNEWCCRKLPTLPEPKLTRYTAALFHYHQTLDITKAKNQLGYKPQVSIKEGIQRYAQWYQHQAA</sequence>
<dbReference type="Pfam" id="PF01073">
    <property type="entry name" value="3Beta_HSD"/>
    <property type="match status" value="1"/>
</dbReference>
<name>A0A4P9VPA7_9GAMM</name>
<feature type="domain" description="3-beta hydroxysteroid dehydrogenase/isomerase" evidence="2">
    <location>
        <begin position="4"/>
        <end position="235"/>
    </location>
</feature>
<dbReference type="InterPro" id="IPR002225">
    <property type="entry name" value="3Beta_OHSteriod_DH/Estase"/>
</dbReference>
<dbReference type="RefSeq" id="WP_094787656.1">
    <property type="nucleotide sequence ID" value="NZ_NDXW01000001.1"/>
</dbReference>
<dbReference type="PANTHER" id="PTHR43245">
    <property type="entry name" value="BIFUNCTIONAL POLYMYXIN RESISTANCE PROTEIN ARNA"/>
    <property type="match status" value="1"/>
</dbReference>
<dbReference type="Gene3D" id="3.40.50.720">
    <property type="entry name" value="NAD(P)-binding Rossmann-like Domain"/>
    <property type="match status" value="1"/>
</dbReference>
<dbReference type="InterPro" id="IPR036291">
    <property type="entry name" value="NAD(P)-bd_dom_sf"/>
</dbReference>
<dbReference type="InterPro" id="IPR050177">
    <property type="entry name" value="Lipid_A_modif_metabolic_enz"/>
</dbReference>
<evidence type="ECO:0000256" key="1">
    <source>
        <dbReference type="ARBA" id="ARBA00009219"/>
    </source>
</evidence>
<dbReference type="GO" id="GO:0006694">
    <property type="term" value="P:steroid biosynthetic process"/>
    <property type="evidence" value="ECO:0007669"/>
    <property type="project" value="InterPro"/>
</dbReference>
<keyword evidence="4" id="KW-1185">Reference proteome</keyword>
<organism evidence="3 4">
    <name type="scientific">Zooshikella ganghwensis</name>
    <dbReference type="NCBI Taxonomy" id="202772"/>
    <lineage>
        <taxon>Bacteria</taxon>
        <taxon>Pseudomonadati</taxon>
        <taxon>Pseudomonadota</taxon>
        <taxon>Gammaproteobacteria</taxon>
        <taxon>Oceanospirillales</taxon>
        <taxon>Zooshikellaceae</taxon>
        <taxon>Zooshikella</taxon>
    </lineage>
</organism>
<evidence type="ECO:0000313" key="3">
    <source>
        <dbReference type="EMBL" id="RDH44519.1"/>
    </source>
</evidence>
<comment type="similarity">
    <text evidence="1">Belongs to the 3-beta-HSD family.</text>
</comment>
<protein>
    <submittedName>
        <fullName evidence="3">NAD-dependent epimerase/dehydratase family protein</fullName>
    </submittedName>
</protein>
<accession>A0A4P9VPA7</accession>
<comment type="caution">
    <text evidence="3">The sequence shown here is derived from an EMBL/GenBank/DDBJ whole genome shotgun (WGS) entry which is preliminary data.</text>
</comment>
<dbReference type="EMBL" id="NDXW01000001">
    <property type="protein sequence ID" value="RDH44519.1"/>
    <property type="molecule type" value="Genomic_DNA"/>
</dbReference>
<evidence type="ECO:0000259" key="2">
    <source>
        <dbReference type="Pfam" id="PF01073"/>
    </source>
</evidence>